<reference evidence="1 2" key="1">
    <citation type="submission" date="2014-08" db="EMBL/GenBank/DDBJ databases">
        <title>Whole genome shotgun sequence of Sphingomonas paucimobilis NBRC 13935.</title>
        <authorList>
            <person name="Hosoyama A."/>
            <person name="Hashimoto M."/>
            <person name="Hosoyama Y."/>
            <person name="Noguchi M."/>
            <person name="Uohara A."/>
            <person name="Ohji S."/>
            <person name="Katano-Makiyama Y."/>
            <person name="Ichikawa N."/>
            <person name="Kimura A."/>
            <person name="Yamazoe A."/>
            <person name="Fujita N."/>
        </authorList>
    </citation>
    <scope>NUCLEOTIDE SEQUENCE [LARGE SCALE GENOMIC DNA]</scope>
    <source>
        <strain evidence="1 2">NBRC 13935</strain>
    </source>
</reference>
<name>A0A0C9N960_SPHPI</name>
<proteinExistence type="predicted"/>
<comment type="caution">
    <text evidence="1">The sequence shown here is derived from an EMBL/GenBank/DDBJ whole genome shotgun (WGS) entry which is preliminary data.</text>
</comment>
<gene>
    <name evidence="1" type="ORF">SP6_12_01290</name>
</gene>
<accession>A0A0C9N960</accession>
<organism evidence="1 2">
    <name type="scientific">Sphingomonas paucimobilis NBRC 13935</name>
    <dbReference type="NCBI Taxonomy" id="1219050"/>
    <lineage>
        <taxon>Bacteria</taxon>
        <taxon>Pseudomonadati</taxon>
        <taxon>Pseudomonadota</taxon>
        <taxon>Alphaproteobacteria</taxon>
        <taxon>Sphingomonadales</taxon>
        <taxon>Sphingomonadaceae</taxon>
        <taxon>Sphingomonas</taxon>
    </lineage>
</organism>
<dbReference type="Proteomes" id="UP000032025">
    <property type="component" value="Unassembled WGS sequence"/>
</dbReference>
<sequence>MARIRAGWVAGSSIAASQIRAVVAVIESRAGTPSSVTGQSSVAFREQIAAISDQLLIETHYGAAGDNFGWGEKGLLKRCNRAVHQDRDARKVGRIGPAKYKHVPILP</sequence>
<keyword evidence="2" id="KW-1185">Reference proteome</keyword>
<dbReference type="AlphaFoldDB" id="A0A0C9N960"/>
<protein>
    <submittedName>
        <fullName evidence="1">DNA, contig: SP612</fullName>
    </submittedName>
</protein>
<dbReference type="EMBL" id="BBJS01000012">
    <property type="protein sequence ID" value="GAN12732.1"/>
    <property type="molecule type" value="Genomic_DNA"/>
</dbReference>
<evidence type="ECO:0000313" key="1">
    <source>
        <dbReference type="EMBL" id="GAN12732.1"/>
    </source>
</evidence>
<evidence type="ECO:0000313" key="2">
    <source>
        <dbReference type="Proteomes" id="UP000032025"/>
    </source>
</evidence>